<keyword evidence="3" id="KW-1185">Reference proteome</keyword>
<sequence length="124" mass="14125">MNNKAKSILLIFIFAFIYSLVLQQGILLLTDSFSVELNQLGLIWQSYLGLFIFNLLVAQTTRKYFKTNQRLFFSFMIGFASALLPTVFAYQVADVWLLLLANVVISMLALLAQSKLETMQTKSK</sequence>
<evidence type="ECO:0000313" key="2">
    <source>
        <dbReference type="EMBL" id="AIY65652.1"/>
    </source>
</evidence>
<dbReference type="Proteomes" id="UP000030341">
    <property type="component" value="Chromosome 1"/>
</dbReference>
<keyword evidence="1" id="KW-1133">Transmembrane helix</keyword>
<dbReference type="eggNOG" id="ENOG50340RK">
    <property type="taxonomic scope" value="Bacteria"/>
</dbReference>
<protein>
    <submittedName>
        <fullName evidence="2">Uncharacterized protein</fullName>
    </submittedName>
</protein>
<dbReference type="KEGG" id="pseo:OM33_11160"/>
<evidence type="ECO:0000256" key="1">
    <source>
        <dbReference type="SAM" id="Phobius"/>
    </source>
</evidence>
<feature type="transmembrane region" description="Helical" evidence="1">
    <location>
        <begin position="42"/>
        <end position="59"/>
    </location>
</feature>
<feature type="transmembrane region" description="Helical" evidence="1">
    <location>
        <begin position="71"/>
        <end position="90"/>
    </location>
</feature>
<name>A0A0A7EI82_9GAMM</name>
<proteinExistence type="predicted"/>
<dbReference type="STRING" id="1348114.OM33_11160"/>
<dbReference type="EMBL" id="CP009888">
    <property type="protein sequence ID" value="AIY65652.1"/>
    <property type="molecule type" value="Genomic_DNA"/>
</dbReference>
<dbReference type="AlphaFoldDB" id="A0A0A7EI82"/>
<dbReference type="HOGENOM" id="CLU_2001964_0_0_6"/>
<dbReference type="OrthoDB" id="9936634at2"/>
<dbReference type="RefSeq" id="WP_038641728.1">
    <property type="nucleotide sequence ID" value="NZ_CP009888.1"/>
</dbReference>
<feature type="transmembrane region" description="Helical" evidence="1">
    <location>
        <begin position="7"/>
        <end position="30"/>
    </location>
</feature>
<organism evidence="2 3">
    <name type="scientific">Pseudoalteromonas piratica</name>
    <dbReference type="NCBI Taxonomy" id="1348114"/>
    <lineage>
        <taxon>Bacteria</taxon>
        <taxon>Pseudomonadati</taxon>
        <taxon>Pseudomonadota</taxon>
        <taxon>Gammaproteobacteria</taxon>
        <taxon>Alteromonadales</taxon>
        <taxon>Pseudoalteromonadaceae</taxon>
        <taxon>Pseudoalteromonas</taxon>
    </lineage>
</organism>
<accession>A0A0A7EI82</accession>
<keyword evidence="1" id="KW-0812">Transmembrane</keyword>
<feature type="transmembrane region" description="Helical" evidence="1">
    <location>
        <begin position="96"/>
        <end position="114"/>
    </location>
</feature>
<reference evidence="2 3" key="1">
    <citation type="submission" date="2014-11" db="EMBL/GenBank/DDBJ databases">
        <title>Complete Genome Sequence of Pseudoalteromonas sp. Strain OCN003 Isolated from Kaneohe Bay, Oahu, Hawaii.</title>
        <authorList>
            <person name="Beurmann S."/>
            <person name="Videau P."/>
            <person name="Ushijima B."/>
            <person name="Smith A.M."/>
            <person name="Aeby G.S."/>
            <person name="Callahan S.M."/>
            <person name="Belcaid M."/>
        </authorList>
    </citation>
    <scope>NUCLEOTIDE SEQUENCE [LARGE SCALE GENOMIC DNA]</scope>
    <source>
        <strain evidence="2 3">OCN003</strain>
    </source>
</reference>
<gene>
    <name evidence="2" type="ORF">OM33_11160</name>
</gene>
<evidence type="ECO:0000313" key="3">
    <source>
        <dbReference type="Proteomes" id="UP000030341"/>
    </source>
</evidence>
<keyword evidence="1" id="KW-0472">Membrane</keyword>